<keyword evidence="2" id="KW-1185">Reference proteome</keyword>
<dbReference type="OrthoDB" id="5959530at2"/>
<sequence>MPTLVLLMIVGGAAFGFWSAGRAAAERATELGRDACRRAGVQLLDQTVHLLGMKPCRLEDGWLGWERTFRFDYSRDGADRHSGRMVLRGQQMVSFTGPVGSRPGG</sequence>
<dbReference type="Pfam" id="PF11743">
    <property type="entry name" value="DUF3301"/>
    <property type="match status" value="1"/>
</dbReference>
<reference evidence="1 2" key="1">
    <citation type="submission" date="2013-08" db="EMBL/GenBank/DDBJ databases">
        <title>Genomic analysis of Lysobacter defluvii.</title>
        <authorList>
            <person name="Wang Q."/>
            <person name="Wang G."/>
        </authorList>
    </citation>
    <scope>NUCLEOTIDE SEQUENCE [LARGE SCALE GENOMIC DNA]</scope>
    <source>
        <strain evidence="1 2">IMMIB APB-9</strain>
    </source>
</reference>
<dbReference type="RefSeq" id="WP_027069216.1">
    <property type="nucleotide sequence ID" value="NZ_AUHT01000005.1"/>
</dbReference>
<evidence type="ECO:0000313" key="1">
    <source>
        <dbReference type="EMBL" id="KGO99497.1"/>
    </source>
</evidence>
<accession>A0A0A0MB86</accession>
<dbReference type="AlphaFoldDB" id="A0A0A0MB86"/>
<dbReference type="EMBL" id="AVBH01000013">
    <property type="protein sequence ID" value="KGO99497.1"/>
    <property type="molecule type" value="Genomic_DNA"/>
</dbReference>
<dbReference type="STRING" id="1385515.GCA_000423325_00727"/>
<proteinExistence type="predicted"/>
<dbReference type="InterPro" id="IPR021732">
    <property type="entry name" value="DUF3301"/>
</dbReference>
<gene>
    <name evidence="1" type="ORF">N791_06530</name>
</gene>
<organism evidence="1 2">
    <name type="scientific">Lysobacter defluvii IMMIB APB-9 = DSM 18482</name>
    <dbReference type="NCBI Taxonomy" id="1385515"/>
    <lineage>
        <taxon>Bacteria</taxon>
        <taxon>Pseudomonadati</taxon>
        <taxon>Pseudomonadota</taxon>
        <taxon>Gammaproteobacteria</taxon>
        <taxon>Lysobacterales</taxon>
        <taxon>Lysobacteraceae</taxon>
        <taxon>Novilysobacter</taxon>
    </lineage>
</organism>
<dbReference type="eggNOG" id="ENOG5032ZC9">
    <property type="taxonomic scope" value="Bacteria"/>
</dbReference>
<evidence type="ECO:0000313" key="2">
    <source>
        <dbReference type="Proteomes" id="UP000030003"/>
    </source>
</evidence>
<protein>
    <submittedName>
        <fullName evidence="1">Membrane protein</fullName>
    </submittedName>
</protein>
<comment type="caution">
    <text evidence="1">The sequence shown here is derived from an EMBL/GenBank/DDBJ whole genome shotgun (WGS) entry which is preliminary data.</text>
</comment>
<name>A0A0A0MB86_9GAMM</name>
<dbReference type="Proteomes" id="UP000030003">
    <property type="component" value="Unassembled WGS sequence"/>
</dbReference>